<dbReference type="CDD" id="cd00801">
    <property type="entry name" value="INT_P4_C"/>
    <property type="match status" value="1"/>
</dbReference>
<dbReference type="PROSITE" id="PS51898">
    <property type="entry name" value="TYR_RECOMBINASE"/>
    <property type="match status" value="1"/>
</dbReference>
<dbReference type="Gene3D" id="1.10.443.10">
    <property type="entry name" value="Intergrase catalytic core"/>
    <property type="match status" value="1"/>
</dbReference>
<dbReference type="GO" id="GO:0015074">
    <property type="term" value="P:DNA integration"/>
    <property type="evidence" value="ECO:0007669"/>
    <property type="project" value="UniProtKB-KW"/>
</dbReference>
<dbReference type="InterPro" id="IPR053876">
    <property type="entry name" value="Phage_int_M"/>
</dbReference>
<reference evidence="6 7" key="1">
    <citation type="submission" date="2013-09" db="EMBL/GenBank/DDBJ databases">
        <title>High correlation between genotypes and phenotypes of environmental bacteria Comamonas testosteroni strains.</title>
        <authorList>
            <person name="Liu L."/>
            <person name="Zhu W."/>
            <person name="Xia X."/>
            <person name="Xu B."/>
            <person name="Luo M."/>
            <person name="Wang G."/>
        </authorList>
    </citation>
    <scope>NUCLEOTIDE SEQUENCE [LARGE SCALE GENOMIC DNA]</scope>
    <source>
        <strain evidence="6 7">JL40</strain>
    </source>
</reference>
<dbReference type="GO" id="GO:0003677">
    <property type="term" value="F:DNA binding"/>
    <property type="evidence" value="ECO:0007669"/>
    <property type="project" value="UniProtKB-KW"/>
</dbReference>
<feature type="domain" description="Tyr recombinase" evidence="5">
    <location>
        <begin position="224"/>
        <end position="408"/>
    </location>
</feature>
<evidence type="ECO:0000256" key="2">
    <source>
        <dbReference type="ARBA" id="ARBA00022908"/>
    </source>
</evidence>
<dbReference type="Pfam" id="PF22022">
    <property type="entry name" value="Phage_int_M"/>
    <property type="match status" value="1"/>
</dbReference>
<dbReference type="AlphaFoldDB" id="A0A096FMR1"/>
<dbReference type="EMBL" id="AWOR01000026">
    <property type="protein sequence ID" value="KGH31209.1"/>
    <property type="molecule type" value="Genomic_DNA"/>
</dbReference>
<comment type="caution">
    <text evidence="6">The sequence shown here is derived from an EMBL/GenBank/DDBJ whole genome shotgun (WGS) entry which is preliminary data.</text>
</comment>
<dbReference type="PANTHER" id="PTHR30629">
    <property type="entry name" value="PROPHAGE INTEGRASE"/>
    <property type="match status" value="1"/>
</dbReference>
<dbReference type="InterPro" id="IPR038488">
    <property type="entry name" value="Integrase_DNA-bd_sf"/>
</dbReference>
<dbReference type="InterPro" id="IPR002104">
    <property type="entry name" value="Integrase_catalytic"/>
</dbReference>
<dbReference type="Gene3D" id="1.10.150.130">
    <property type="match status" value="1"/>
</dbReference>
<dbReference type="Pfam" id="PF13356">
    <property type="entry name" value="Arm-DNA-bind_3"/>
    <property type="match status" value="1"/>
</dbReference>
<gene>
    <name evidence="6" type="ORF">P353_06730</name>
</gene>
<comment type="similarity">
    <text evidence="1">Belongs to the 'phage' integrase family.</text>
</comment>
<organism evidence="6 7">
    <name type="scientific">Comamonas testosteroni</name>
    <name type="common">Pseudomonas testosteroni</name>
    <dbReference type="NCBI Taxonomy" id="285"/>
    <lineage>
        <taxon>Bacteria</taxon>
        <taxon>Pseudomonadati</taxon>
        <taxon>Pseudomonadota</taxon>
        <taxon>Betaproteobacteria</taxon>
        <taxon>Burkholderiales</taxon>
        <taxon>Comamonadaceae</taxon>
        <taxon>Comamonas</taxon>
    </lineage>
</organism>
<name>A0A096FMR1_COMTE</name>
<dbReference type="Proteomes" id="UP000029553">
    <property type="component" value="Unassembled WGS sequence"/>
</dbReference>
<keyword evidence="3" id="KW-0238">DNA-binding</keyword>
<keyword evidence="4" id="KW-0233">DNA recombination</keyword>
<keyword evidence="2" id="KW-0229">DNA integration</keyword>
<dbReference type="InterPro" id="IPR010998">
    <property type="entry name" value="Integrase_recombinase_N"/>
</dbReference>
<evidence type="ECO:0000256" key="3">
    <source>
        <dbReference type="ARBA" id="ARBA00023125"/>
    </source>
</evidence>
<protein>
    <submittedName>
        <fullName evidence="6">Integrase</fullName>
    </submittedName>
</protein>
<dbReference type="Pfam" id="PF00589">
    <property type="entry name" value="Phage_integrase"/>
    <property type="match status" value="1"/>
</dbReference>
<proteinExistence type="inferred from homology"/>
<evidence type="ECO:0000313" key="7">
    <source>
        <dbReference type="Proteomes" id="UP000029553"/>
    </source>
</evidence>
<dbReference type="GO" id="GO:0006310">
    <property type="term" value="P:DNA recombination"/>
    <property type="evidence" value="ECO:0007669"/>
    <property type="project" value="UniProtKB-KW"/>
</dbReference>
<evidence type="ECO:0000256" key="1">
    <source>
        <dbReference type="ARBA" id="ARBA00008857"/>
    </source>
</evidence>
<dbReference type="InterPro" id="IPR013762">
    <property type="entry name" value="Integrase-like_cat_sf"/>
</dbReference>
<dbReference type="InterPro" id="IPR050808">
    <property type="entry name" value="Phage_Integrase"/>
</dbReference>
<accession>A0A096FMR1</accession>
<dbReference type="InterPro" id="IPR011010">
    <property type="entry name" value="DNA_brk_join_enz"/>
</dbReference>
<evidence type="ECO:0000259" key="5">
    <source>
        <dbReference type="PROSITE" id="PS51898"/>
    </source>
</evidence>
<evidence type="ECO:0000313" key="6">
    <source>
        <dbReference type="EMBL" id="KGH31209.1"/>
    </source>
</evidence>
<dbReference type="SUPFAM" id="SSF56349">
    <property type="entry name" value="DNA breaking-rejoining enzymes"/>
    <property type="match status" value="1"/>
</dbReference>
<dbReference type="Gene3D" id="3.30.160.390">
    <property type="entry name" value="Integrase, DNA-binding domain"/>
    <property type="match status" value="1"/>
</dbReference>
<evidence type="ECO:0000256" key="4">
    <source>
        <dbReference type="ARBA" id="ARBA00023172"/>
    </source>
</evidence>
<dbReference type="InterPro" id="IPR025166">
    <property type="entry name" value="Integrase_DNA_bind_dom"/>
</dbReference>
<dbReference type="PANTHER" id="PTHR30629:SF2">
    <property type="entry name" value="PROPHAGE INTEGRASE INTS-RELATED"/>
    <property type="match status" value="1"/>
</dbReference>
<sequence>MITDTELRRLRPQEKAYKVTDRDGMYVMVTTAGTKSFRYDYRLNGRRETLTIGKYDGAAGAKHPRSPEQLEFGMTVSLAEARSLLTVARRYVERGQSPAKTKAVIKLEAANALTFGSWAERYFEDKADPNNGAKLADSTLAMRRSVYTRHLVPAFGKLKLDEITPALLMQLCEKIKKNGAPAPAVQVREIVLLVYRFALSKDKNLQLKNPAADIRPSDIASFKPRDRALSPSEIKIFFESLEKIGTTPTLRLAIKFLLLTMVRKGEFLNATWDEVDFENGTWTIPKERMKASRPHVVYLSSQALDILVSFKACFSASKYLHPGRYDSNLPLSNATLNRVIDAAVRKAQDDGFELDDFTVHDLRRTASSLLNEYGFNRDWIEKCLAHEENSVRSIYNKAEYSSQRKVMLQAWADILNCCVNSGDVGQVVKNAKITLLNIVEVFN</sequence>
<dbReference type="RefSeq" id="WP_034366947.1">
    <property type="nucleotide sequence ID" value="NZ_AWOR01000026.1"/>
</dbReference>